<evidence type="ECO:0000313" key="2">
    <source>
        <dbReference type="Proteomes" id="UP001221757"/>
    </source>
</evidence>
<dbReference type="Proteomes" id="UP001221757">
    <property type="component" value="Unassembled WGS sequence"/>
</dbReference>
<protein>
    <submittedName>
        <fullName evidence="1">Uncharacterized protein</fullName>
    </submittedName>
</protein>
<dbReference type="AlphaFoldDB" id="A0AAD7H3C9"/>
<dbReference type="EMBL" id="JARKIE010000001">
    <property type="protein sequence ID" value="KAJ7710830.1"/>
    <property type="molecule type" value="Genomic_DNA"/>
</dbReference>
<gene>
    <name evidence="1" type="ORF">B0H17DRAFT_896397</name>
</gene>
<feature type="non-terminal residue" evidence="1">
    <location>
        <position position="222"/>
    </location>
</feature>
<feature type="non-terminal residue" evidence="1">
    <location>
        <position position="1"/>
    </location>
</feature>
<comment type="caution">
    <text evidence="1">The sequence shown here is derived from an EMBL/GenBank/DDBJ whole genome shotgun (WGS) entry which is preliminary data.</text>
</comment>
<name>A0AAD7H3C9_MYCRO</name>
<organism evidence="1 2">
    <name type="scientific">Mycena rosella</name>
    <name type="common">Pink bonnet</name>
    <name type="synonym">Agaricus rosellus</name>
    <dbReference type="NCBI Taxonomy" id="1033263"/>
    <lineage>
        <taxon>Eukaryota</taxon>
        <taxon>Fungi</taxon>
        <taxon>Dikarya</taxon>
        <taxon>Basidiomycota</taxon>
        <taxon>Agaricomycotina</taxon>
        <taxon>Agaricomycetes</taxon>
        <taxon>Agaricomycetidae</taxon>
        <taxon>Agaricales</taxon>
        <taxon>Marasmiineae</taxon>
        <taxon>Mycenaceae</taxon>
        <taxon>Mycena</taxon>
    </lineage>
</organism>
<accession>A0AAD7H3C9</accession>
<sequence>LLLWVMNALSPQAIRDRIMSADSLFQKKLVAYLESCHQGEFIHGTLAEVQTRVKTDPHPSPEEEDAQSTVEYKVPTQTLPSVPPPLCTEDHESEGCEVCERMARWWLAYEHEVDDLWLRSNVHKCKESRRGCLSKTGICKARFPRDIYPVTTIDSDGHINMKKLEAYVNNMNRVLTYFARSNSDVTSLLSGTSVKAVVSYVADYVSKLGLKSYQAFASVHDV</sequence>
<evidence type="ECO:0000313" key="1">
    <source>
        <dbReference type="EMBL" id="KAJ7710830.1"/>
    </source>
</evidence>
<reference evidence="1" key="1">
    <citation type="submission" date="2023-03" db="EMBL/GenBank/DDBJ databases">
        <title>Massive genome expansion in bonnet fungi (Mycena s.s.) driven by repeated elements and novel gene families across ecological guilds.</title>
        <authorList>
            <consortium name="Lawrence Berkeley National Laboratory"/>
            <person name="Harder C.B."/>
            <person name="Miyauchi S."/>
            <person name="Viragh M."/>
            <person name="Kuo A."/>
            <person name="Thoen E."/>
            <person name="Andreopoulos B."/>
            <person name="Lu D."/>
            <person name="Skrede I."/>
            <person name="Drula E."/>
            <person name="Henrissat B."/>
            <person name="Morin E."/>
            <person name="Kohler A."/>
            <person name="Barry K."/>
            <person name="LaButti K."/>
            <person name="Morin E."/>
            <person name="Salamov A."/>
            <person name="Lipzen A."/>
            <person name="Mereny Z."/>
            <person name="Hegedus B."/>
            <person name="Baldrian P."/>
            <person name="Stursova M."/>
            <person name="Weitz H."/>
            <person name="Taylor A."/>
            <person name="Grigoriev I.V."/>
            <person name="Nagy L.G."/>
            <person name="Martin F."/>
            <person name="Kauserud H."/>
        </authorList>
    </citation>
    <scope>NUCLEOTIDE SEQUENCE</scope>
    <source>
        <strain evidence="1">CBHHK067</strain>
    </source>
</reference>
<keyword evidence="2" id="KW-1185">Reference proteome</keyword>
<proteinExistence type="predicted"/>